<organism evidence="2 3">
    <name type="scientific">Monilinia laxa</name>
    <name type="common">Brown rot fungus</name>
    <name type="synonym">Sclerotinia laxa</name>
    <dbReference type="NCBI Taxonomy" id="61186"/>
    <lineage>
        <taxon>Eukaryota</taxon>
        <taxon>Fungi</taxon>
        <taxon>Dikarya</taxon>
        <taxon>Ascomycota</taxon>
        <taxon>Pezizomycotina</taxon>
        <taxon>Leotiomycetes</taxon>
        <taxon>Helotiales</taxon>
        <taxon>Sclerotiniaceae</taxon>
        <taxon>Monilinia</taxon>
    </lineage>
</organism>
<reference evidence="2 3" key="1">
    <citation type="submission" date="2019-06" db="EMBL/GenBank/DDBJ databases">
        <title>Genome Sequence of the Brown Rot Fungal Pathogen Monilinia laxa.</title>
        <authorList>
            <person name="De Miccolis Angelini R.M."/>
            <person name="Landi L."/>
            <person name="Abate D."/>
            <person name="Pollastro S."/>
            <person name="Romanazzi G."/>
            <person name="Faretra F."/>
        </authorList>
    </citation>
    <scope>NUCLEOTIDE SEQUENCE [LARGE SCALE GENOMIC DNA]</scope>
    <source>
        <strain evidence="2 3">Mlax316</strain>
    </source>
</reference>
<feature type="compositionally biased region" description="Polar residues" evidence="1">
    <location>
        <begin position="23"/>
        <end position="33"/>
    </location>
</feature>
<protein>
    <submittedName>
        <fullName evidence="2">Uncharacterized protein</fullName>
    </submittedName>
</protein>
<feature type="compositionally biased region" description="Basic and acidic residues" evidence="1">
    <location>
        <begin position="292"/>
        <end position="304"/>
    </location>
</feature>
<keyword evidence="3" id="KW-1185">Reference proteome</keyword>
<comment type="caution">
    <text evidence="2">The sequence shown here is derived from an EMBL/GenBank/DDBJ whole genome shotgun (WGS) entry which is preliminary data.</text>
</comment>
<sequence length="512" mass="56501">MGKLVGLISSGIGLAMEAKMSHQSSGNTSSAQAGSLGKSFTEPSQVSHRASSNVYQPSSDEKAYKDLQVYADYQSNLSHRLSTDMQREENYRRYLTESPRTRPATDTYGRDVSFYTHELPYQRFLPASPYLDAVNVAAAGVGFAPGIAPMVVSMVAPMAVRAAKGYQTQRQSSSFLDRANLELFVPHGLFAMVLTFNPDQMQDPHSVPGEVQLPVSAPLIYPEDHRRAQQTGLKKVGHFIADYGDCRAQARFAHKNPDSPLVGPVPTFESRWGDPNHPANSGGLRSLLTGIPDDRNSRKQDRQDRKRGRKSRHRRESSSSDSSRKGGLLSTALGAVGEASEKRGISSGGRPSLVGMTGRVINGPGTQDQSLIKGIKGIGMKADILYLMITDNTKDPTFTPTRSQTSSIYTPPPPSPFHKQHTNPASDTGLKSSNLDQREIYLSLYRDPTPSDTDRQQNNDMSLDRQDQVAAGHSTEYFHRNDVPPPTYREAMPTRHYDRMRKNDEEFCVPTL</sequence>
<feature type="compositionally biased region" description="Basic and acidic residues" evidence="1">
    <location>
        <begin position="452"/>
        <end position="467"/>
    </location>
</feature>
<evidence type="ECO:0000256" key="1">
    <source>
        <dbReference type="SAM" id="MobiDB-lite"/>
    </source>
</evidence>
<dbReference type="AlphaFoldDB" id="A0A5N6K7H6"/>
<accession>A0A5N6K7H6</accession>
<feature type="compositionally biased region" description="Polar residues" evidence="1">
    <location>
        <begin position="396"/>
        <end position="409"/>
    </location>
</feature>
<feature type="compositionally biased region" description="Basic residues" evidence="1">
    <location>
        <begin position="305"/>
        <end position="315"/>
    </location>
</feature>
<dbReference type="Proteomes" id="UP000326757">
    <property type="component" value="Unassembled WGS sequence"/>
</dbReference>
<feature type="region of interest" description="Disordered" evidence="1">
    <location>
        <begin position="396"/>
        <end position="470"/>
    </location>
</feature>
<gene>
    <name evidence="2" type="ORF">EYC80_000867</name>
</gene>
<feature type="compositionally biased region" description="Polar residues" evidence="1">
    <location>
        <begin position="41"/>
        <end position="58"/>
    </location>
</feature>
<feature type="region of interest" description="Disordered" evidence="1">
    <location>
        <begin position="254"/>
        <end position="353"/>
    </location>
</feature>
<proteinExistence type="predicted"/>
<dbReference type="InterPro" id="IPR053221">
    <property type="entry name" value="Burnettramic_acid_biosynth"/>
</dbReference>
<feature type="compositionally biased region" description="Polar residues" evidence="1">
    <location>
        <begin position="422"/>
        <end position="435"/>
    </location>
</feature>
<dbReference type="PANTHER" id="PTHR38887">
    <property type="entry name" value="CHROMOSOME 21, WHOLE GENOME SHOTGUN SEQUENCE"/>
    <property type="match status" value="1"/>
</dbReference>
<evidence type="ECO:0000313" key="3">
    <source>
        <dbReference type="Proteomes" id="UP000326757"/>
    </source>
</evidence>
<dbReference type="PANTHER" id="PTHR38887:SF1">
    <property type="entry name" value="RAS MODIFICATION PROTEIN ERF4"/>
    <property type="match status" value="1"/>
</dbReference>
<dbReference type="EMBL" id="VIGI01000006">
    <property type="protein sequence ID" value="KAB8298690.1"/>
    <property type="molecule type" value="Genomic_DNA"/>
</dbReference>
<name>A0A5N6K7H6_MONLA</name>
<evidence type="ECO:0000313" key="2">
    <source>
        <dbReference type="EMBL" id="KAB8298690.1"/>
    </source>
</evidence>
<feature type="region of interest" description="Disordered" evidence="1">
    <location>
        <begin position="23"/>
        <end position="59"/>
    </location>
</feature>
<dbReference type="OrthoDB" id="3433125at2759"/>